<dbReference type="GeneID" id="94346571"/>
<keyword evidence="3" id="KW-1185">Reference proteome</keyword>
<dbReference type="PROSITE" id="PS51752">
    <property type="entry name" value="JACALIN_LECTIN"/>
    <property type="match status" value="1"/>
</dbReference>
<evidence type="ECO:0000313" key="2">
    <source>
        <dbReference type="EMBL" id="TDH71064.1"/>
    </source>
</evidence>
<evidence type="ECO:0000259" key="1">
    <source>
        <dbReference type="PROSITE" id="PS51752"/>
    </source>
</evidence>
<proteinExistence type="predicted"/>
<dbReference type="KEGG" id="blac:94346571"/>
<dbReference type="SUPFAM" id="SSF51101">
    <property type="entry name" value="Mannose-binding lectins"/>
    <property type="match status" value="1"/>
</dbReference>
<dbReference type="InterPro" id="IPR036404">
    <property type="entry name" value="Jacalin-like_lectin_dom_sf"/>
</dbReference>
<reference evidence="2 3" key="1">
    <citation type="journal article" date="2021" name="Genome Biol.">
        <title>AFLAP: assembly-free linkage analysis pipeline using k-mers from genome sequencing data.</title>
        <authorList>
            <person name="Fletcher K."/>
            <person name="Zhang L."/>
            <person name="Gil J."/>
            <person name="Han R."/>
            <person name="Cavanaugh K."/>
            <person name="Michelmore R."/>
        </authorList>
    </citation>
    <scope>NUCLEOTIDE SEQUENCE [LARGE SCALE GENOMIC DNA]</scope>
    <source>
        <strain evidence="2 3">SF5</strain>
    </source>
</reference>
<dbReference type="InterPro" id="IPR001229">
    <property type="entry name" value="Jacalin-like_lectin_dom"/>
</dbReference>
<protein>
    <recommendedName>
        <fullName evidence="1">Jacalin-type lectin domain-containing protein</fullName>
    </recommendedName>
</protein>
<dbReference type="OrthoDB" id="89805at2759"/>
<dbReference type="Gene3D" id="2.100.10.30">
    <property type="entry name" value="Jacalin-like lectin domain"/>
    <property type="match status" value="1"/>
</dbReference>
<dbReference type="RefSeq" id="XP_067820563.1">
    <property type="nucleotide sequence ID" value="XM_067960900.1"/>
</dbReference>
<dbReference type="AlphaFoldDB" id="A0A976FR91"/>
<sequence length="173" mass="18765">MVTGALLACSTYNQLATAAFAGQPVHTNIAGTEFGDKDGGQFDYRFSKNFGEILKGVTISTGERVDSIGVIFQTPRQEQVTYSYGGDGGTLQTLMLQEGERITGIEAHSTVKDGRKRISFIKISTNQNRFIEGGTKTDDVNKEDAEDGFQLMGFYGRHGDEVNSVGALWQHAG</sequence>
<organism evidence="2 3">
    <name type="scientific">Bremia lactucae</name>
    <name type="common">Lettuce downy mildew</name>
    <dbReference type="NCBI Taxonomy" id="4779"/>
    <lineage>
        <taxon>Eukaryota</taxon>
        <taxon>Sar</taxon>
        <taxon>Stramenopiles</taxon>
        <taxon>Oomycota</taxon>
        <taxon>Peronosporomycetes</taxon>
        <taxon>Peronosporales</taxon>
        <taxon>Peronosporaceae</taxon>
        <taxon>Bremia</taxon>
    </lineage>
</organism>
<dbReference type="Proteomes" id="UP000294530">
    <property type="component" value="Unassembled WGS sequence"/>
</dbReference>
<feature type="domain" description="Jacalin-type lectin" evidence="1">
    <location>
        <begin position="28"/>
        <end position="171"/>
    </location>
</feature>
<dbReference type="EMBL" id="SHOA02000004">
    <property type="protein sequence ID" value="TDH71064.1"/>
    <property type="molecule type" value="Genomic_DNA"/>
</dbReference>
<accession>A0A976FR91</accession>
<gene>
    <name evidence="2" type="ORF">CCR75_002803</name>
</gene>
<dbReference type="SMART" id="SM00915">
    <property type="entry name" value="Jacalin"/>
    <property type="match status" value="1"/>
</dbReference>
<dbReference type="Pfam" id="PF01419">
    <property type="entry name" value="Jacalin"/>
    <property type="match status" value="1"/>
</dbReference>
<comment type="caution">
    <text evidence="2">The sequence shown here is derived from an EMBL/GenBank/DDBJ whole genome shotgun (WGS) entry which is preliminary data.</text>
</comment>
<name>A0A976FR91_BRELC</name>
<evidence type="ECO:0000313" key="3">
    <source>
        <dbReference type="Proteomes" id="UP000294530"/>
    </source>
</evidence>